<comment type="subunit">
    <text evidence="1">Heterohexamer.</text>
</comment>
<comment type="function">
    <text evidence="1">Mitochondrial intermembrane chaperone that participates in the import and insertion of some multi-pass transmembrane proteins into the mitochondrial inner membrane. Also required for the transfer of beta-barrel precursors from the TOM complex to the sorting and assembly machinery (SAM complex) of the outer membrane. Acts as a chaperone-like protein that protects the hydrophobic precursors from aggregation and guide them through the mitochondrial intermembrane space.</text>
</comment>
<dbReference type="EMBL" id="UFQT01001628">
    <property type="protein sequence ID" value="SSX31249.1"/>
    <property type="molecule type" value="Genomic_DNA"/>
</dbReference>
<reference evidence="4" key="2">
    <citation type="submission" date="2018-07" db="EMBL/GenBank/DDBJ databases">
        <authorList>
            <person name="Quirk P.G."/>
            <person name="Krulwich T.A."/>
        </authorList>
    </citation>
    <scope>NUCLEOTIDE SEQUENCE</scope>
</reference>
<accession>A0A336MI94</accession>
<dbReference type="VEuPathDB" id="VectorBase:CSON000928"/>
<gene>
    <name evidence="4" type="primary">CSON000928</name>
    <name evidence="3" type="synonym">CSON003457</name>
</gene>
<comment type="subcellular location">
    <subcellularLocation>
        <location evidence="1">Mitochondrion inner membrane</location>
        <topology evidence="1">Peripheral membrane protein</topology>
        <orientation evidence="1">Intermembrane side</orientation>
    </subcellularLocation>
</comment>
<reference evidence="3" key="1">
    <citation type="submission" date="2018-04" db="EMBL/GenBank/DDBJ databases">
        <authorList>
            <person name="Go L.Y."/>
            <person name="Mitchell J.A."/>
        </authorList>
    </citation>
    <scope>NUCLEOTIDE SEQUENCE</scope>
    <source>
        <tissue evidence="3">Whole organism</tissue>
    </source>
</reference>
<dbReference type="OMA" id="DLCYTGT"/>
<feature type="domain" description="Tim10-like" evidence="2">
    <location>
        <begin position="16"/>
        <end position="78"/>
    </location>
</feature>
<dbReference type="SUPFAM" id="SSF144122">
    <property type="entry name" value="Tim10-like"/>
    <property type="match status" value="1"/>
</dbReference>
<proteinExistence type="inferred from homology"/>
<evidence type="ECO:0000313" key="3">
    <source>
        <dbReference type="EMBL" id="SSX11684.1"/>
    </source>
</evidence>
<evidence type="ECO:0000256" key="1">
    <source>
        <dbReference type="RuleBase" id="RU367043"/>
    </source>
</evidence>
<evidence type="ECO:0000259" key="2">
    <source>
        <dbReference type="Pfam" id="PF02953"/>
    </source>
</evidence>
<keyword evidence="1" id="KW-0472">Membrane</keyword>
<dbReference type="Pfam" id="PF02953">
    <property type="entry name" value="zf-Tim10_DDP"/>
    <property type="match status" value="1"/>
</dbReference>
<organism evidence="4">
    <name type="scientific">Culicoides sonorensis</name>
    <name type="common">Biting midge</name>
    <dbReference type="NCBI Taxonomy" id="179676"/>
    <lineage>
        <taxon>Eukaryota</taxon>
        <taxon>Metazoa</taxon>
        <taxon>Ecdysozoa</taxon>
        <taxon>Arthropoda</taxon>
        <taxon>Hexapoda</taxon>
        <taxon>Insecta</taxon>
        <taxon>Pterygota</taxon>
        <taxon>Neoptera</taxon>
        <taxon>Endopterygota</taxon>
        <taxon>Diptera</taxon>
        <taxon>Nematocera</taxon>
        <taxon>Chironomoidea</taxon>
        <taxon>Ceratopogonidae</taxon>
        <taxon>Ceratopogoninae</taxon>
        <taxon>Culicoides</taxon>
        <taxon>Monoculicoides</taxon>
    </lineage>
</organism>
<keyword evidence="1" id="KW-0813">Transport</keyword>
<keyword evidence="1" id="KW-0811">Translocation</keyword>
<dbReference type="AlphaFoldDB" id="A0A336MI94"/>
<protein>
    <recommendedName>
        <fullName evidence="1">Mitochondrial import inner membrane translocase subunit</fullName>
    </recommendedName>
</protein>
<keyword evidence="1" id="KW-0496">Mitochondrion</keyword>
<keyword evidence="1" id="KW-0143">Chaperone</keyword>
<keyword evidence="1" id="KW-0999">Mitochondrion inner membrane</keyword>
<sequence>MTDFDAQKGVDPELQEFLMIEKQKAAVTAQVHEFAEVCWEKCMDGKPGNKLDSKTDTCLTNCVNRFIDTSLLITNRYASLLQKQIGGLQ</sequence>
<dbReference type="EMBL" id="UFQS01001628">
    <property type="protein sequence ID" value="SSX11684.1"/>
    <property type="molecule type" value="Genomic_DNA"/>
</dbReference>
<comment type="similarity">
    <text evidence="1">Belongs to the small Tim family.</text>
</comment>
<keyword evidence="1" id="KW-0653">Protein transport</keyword>
<name>A0A336MI94_CULSO</name>
<comment type="domain">
    <text evidence="1">The twin CX3C motif contains 4 conserved Cys residues that form 2 disulfide bonds in the mitochondrial intermembrane space.</text>
</comment>
<evidence type="ECO:0000313" key="4">
    <source>
        <dbReference type="EMBL" id="SSX29161.1"/>
    </source>
</evidence>
<dbReference type="InterPro" id="IPR035427">
    <property type="entry name" value="Tim10-like_dom_sf"/>
</dbReference>
<keyword evidence="1" id="KW-1015">Disulfide bond</keyword>
<dbReference type="GO" id="GO:0005743">
    <property type="term" value="C:mitochondrial inner membrane"/>
    <property type="evidence" value="ECO:0007669"/>
    <property type="project" value="UniProtKB-SubCell"/>
</dbReference>
<dbReference type="GO" id="GO:0015031">
    <property type="term" value="P:protein transport"/>
    <property type="evidence" value="ECO:0007669"/>
    <property type="project" value="UniProtKB-KW"/>
</dbReference>
<dbReference type="Gene3D" id="1.10.287.810">
    <property type="entry name" value="Mitochondrial import inner membrane translocase subunit tim13 like domains"/>
    <property type="match status" value="1"/>
</dbReference>
<dbReference type="VEuPathDB" id="VectorBase:CSON003457"/>
<dbReference type="EMBL" id="UFQT01001151">
    <property type="protein sequence ID" value="SSX29161.1"/>
    <property type="molecule type" value="Genomic_DNA"/>
</dbReference>
<dbReference type="InterPro" id="IPR004217">
    <property type="entry name" value="Tim10-like"/>
</dbReference>